<accession>A0A9D4BBK3</accession>
<sequence length="118" mass="12468">MEVLCSLLEPQPLLWCPHAEPCLSHWVLSCHTHSRQHPAPGPVQGHVPMGAFDPAPGGGERLSTGCQSRDVKYSQLLSMETELEPREDGRAGCQLGQAEPPTPGSSPSTALPLGKGPG</sequence>
<dbReference type="Proteomes" id="UP000827986">
    <property type="component" value="Unassembled WGS sequence"/>
</dbReference>
<dbReference type="EMBL" id="JAHDVG010000463">
    <property type="protein sequence ID" value="KAH1187034.1"/>
    <property type="molecule type" value="Genomic_DNA"/>
</dbReference>
<feature type="region of interest" description="Disordered" evidence="1">
    <location>
        <begin position="33"/>
        <end position="65"/>
    </location>
</feature>
<protein>
    <submittedName>
        <fullName evidence="2">Uncharacterized protein</fullName>
    </submittedName>
</protein>
<name>A0A9D4BBK3_9SAUR</name>
<organism evidence="2 3">
    <name type="scientific">Mauremys mutica</name>
    <name type="common">yellowpond turtle</name>
    <dbReference type="NCBI Taxonomy" id="74926"/>
    <lineage>
        <taxon>Eukaryota</taxon>
        <taxon>Metazoa</taxon>
        <taxon>Chordata</taxon>
        <taxon>Craniata</taxon>
        <taxon>Vertebrata</taxon>
        <taxon>Euteleostomi</taxon>
        <taxon>Archelosauria</taxon>
        <taxon>Testudinata</taxon>
        <taxon>Testudines</taxon>
        <taxon>Cryptodira</taxon>
        <taxon>Durocryptodira</taxon>
        <taxon>Testudinoidea</taxon>
        <taxon>Geoemydidae</taxon>
        <taxon>Geoemydinae</taxon>
        <taxon>Mauremys</taxon>
    </lineage>
</organism>
<proteinExistence type="predicted"/>
<feature type="region of interest" description="Disordered" evidence="1">
    <location>
        <begin position="82"/>
        <end position="118"/>
    </location>
</feature>
<evidence type="ECO:0000256" key="1">
    <source>
        <dbReference type="SAM" id="MobiDB-lite"/>
    </source>
</evidence>
<reference evidence="2" key="1">
    <citation type="submission" date="2021-09" db="EMBL/GenBank/DDBJ databases">
        <title>The genome of Mauremys mutica provides insights into the evolution of semi-aquatic lifestyle.</title>
        <authorList>
            <person name="Gong S."/>
            <person name="Gao Y."/>
        </authorList>
    </citation>
    <scope>NUCLEOTIDE SEQUENCE</scope>
    <source>
        <strain evidence="2">MM-2020</strain>
        <tissue evidence="2">Muscle</tissue>
    </source>
</reference>
<evidence type="ECO:0000313" key="3">
    <source>
        <dbReference type="Proteomes" id="UP000827986"/>
    </source>
</evidence>
<comment type="caution">
    <text evidence="2">The sequence shown here is derived from an EMBL/GenBank/DDBJ whole genome shotgun (WGS) entry which is preliminary data.</text>
</comment>
<evidence type="ECO:0000313" key="2">
    <source>
        <dbReference type="EMBL" id="KAH1187034.1"/>
    </source>
</evidence>
<gene>
    <name evidence="2" type="ORF">KIL84_019783</name>
</gene>
<dbReference type="AlphaFoldDB" id="A0A9D4BBK3"/>
<keyword evidence="3" id="KW-1185">Reference proteome</keyword>